<keyword evidence="1" id="KW-0472">Membrane</keyword>
<name>A0A4Q6XID1_9SPHI</name>
<dbReference type="PANTHER" id="PTHR38454:SF1">
    <property type="entry name" value="INTEGRAL MEMBRANE PROTEIN"/>
    <property type="match status" value="1"/>
</dbReference>
<proteinExistence type="predicted"/>
<dbReference type="RefSeq" id="WP_130142801.1">
    <property type="nucleotide sequence ID" value="NZ_SGIT01000003.1"/>
</dbReference>
<keyword evidence="3" id="KW-1185">Reference proteome</keyword>
<feature type="transmembrane region" description="Helical" evidence="1">
    <location>
        <begin position="409"/>
        <end position="430"/>
    </location>
</feature>
<feature type="transmembrane region" description="Helical" evidence="1">
    <location>
        <begin position="193"/>
        <end position="212"/>
    </location>
</feature>
<evidence type="ECO:0000256" key="1">
    <source>
        <dbReference type="SAM" id="Phobius"/>
    </source>
</evidence>
<feature type="transmembrane region" description="Helical" evidence="1">
    <location>
        <begin position="121"/>
        <end position="143"/>
    </location>
</feature>
<comment type="caution">
    <text evidence="2">The sequence shown here is derived from an EMBL/GenBank/DDBJ whole genome shotgun (WGS) entry which is preliminary data.</text>
</comment>
<evidence type="ECO:0000313" key="3">
    <source>
        <dbReference type="Proteomes" id="UP000292855"/>
    </source>
</evidence>
<dbReference type="EMBL" id="SGIT01000003">
    <property type="protein sequence ID" value="RZF58965.1"/>
    <property type="molecule type" value="Genomic_DNA"/>
</dbReference>
<feature type="transmembrane region" description="Helical" evidence="1">
    <location>
        <begin position="531"/>
        <end position="549"/>
    </location>
</feature>
<keyword evidence="1" id="KW-0812">Transmembrane</keyword>
<feature type="transmembrane region" description="Helical" evidence="1">
    <location>
        <begin position="442"/>
        <end position="464"/>
    </location>
</feature>
<dbReference type="AlphaFoldDB" id="A0A4Q6XID1"/>
<accession>A0A4Q6XID1</accession>
<dbReference type="PANTHER" id="PTHR38454">
    <property type="entry name" value="INTEGRAL MEMBRANE PROTEIN-RELATED"/>
    <property type="match status" value="1"/>
</dbReference>
<gene>
    <name evidence="2" type="ORF">EWE74_16745</name>
</gene>
<evidence type="ECO:0008006" key="4">
    <source>
        <dbReference type="Google" id="ProtNLM"/>
    </source>
</evidence>
<dbReference type="InterPro" id="IPR018580">
    <property type="entry name" value="Uncharacterised_YfhO"/>
</dbReference>
<feature type="transmembrane region" description="Helical" evidence="1">
    <location>
        <begin position="95"/>
        <end position="114"/>
    </location>
</feature>
<sequence length="822" mass="92705">MKQWFKENTTHFIIIAICIALVFFYFSPIFGGKTLVQSDVVQAVGSQKELFDYKEKDGHAPNWTNAMFGGMPTYQIWYEHAHNITTYINKGISRIFPAPTDIVLLYLLGGYFLFSVLRIKPWLAAVGAVALAFTSYNFIYIEAGHLNKAYAIAYLAPIIGAILLCYRGSRLWGPVLLTLFLALEIRANHIQMTYYLFLALLVLVGFELYHTIRNKQWRPFLQASAFQLGAVVIAVLVNASVLFPTYEYSKLTIRGKANIQKVDDTSGNASGLDKQYAYEWSQGVGENITFLIPNAYGGRSGGVLDGKSEVAKTMTGLGIPEAQAAQFAGQLPTYWGEKMFTSGPWYFGAAVIFLFILGLVIVKDRLKWWILTATILTILLAFGRHFPLVSDLFFDYFPMYNKFRAVESILIIPAILIPLLAILTVNELFTRADQIPQLDKKVLYTFIGVGGFCLLIAFLPSLFLDFRNSQHQQLISSLEQAFGDKQAAGQVASALVKDRAALATADAYRSFFIVLITFGLIWFYSKKKLSMPLFIGILGVVILADLWSVDKRYLNDDSFVDKRTSNTRIPEREVDQLIRMDKDLSYRVIDLTTNPFSDARASFYHKSLGGYHAAKLMRFQEVLEHQFNGAMNEDVLDMFNVRYLITQNTQNGAEQIKRRSTAAGNAWFVDRVTFVNSNAQEMQAISSFDPHKEAFVHEEFKNRLNISRLGKSENAEIKLVSYHPDTLQYEYTSPTDAFAVFSEVFYDKGWKAYIDGEEVPIIRADYILRALQVPGGNHTISFVFAPKTMQISSIISLIASIILVLGFGFAIWRGTRKAKNIA</sequence>
<feature type="transmembrane region" description="Helical" evidence="1">
    <location>
        <begin position="224"/>
        <end position="243"/>
    </location>
</feature>
<keyword evidence="1" id="KW-1133">Transmembrane helix</keyword>
<reference evidence="2 3" key="1">
    <citation type="submission" date="2019-02" db="EMBL/GenBank/DDBJ databases">
        <authorList>
            <person name="Li Y."/>
        </authorList>
    </citation>
    <scope>NUCLEOTIDE SEQUENCE [LARGE SCALE GENOMIC DNA]</scope>
    <source>
        <strain evidence="2 3">30C10-4-7</strain>
    </source>
</reference>
<feature type="transmembrane region" description="Helical" evidence="1">
    <location>
        <begin position="149"/>
        <end position="166"/>
    </location>
</feature>
<organism evidence="2 3">
    <name type="scientific">Sphingobacterium corticibacterium</name>
    <dbReference type="NCBI Taxonomy" id="2484746"/>
    <lineage>
        <taxon>Bacteria</taxon>
        <taxon>Pseudomonadati</taxon>
        <taxon>Bacteroidota</taxon>
        <taxon>Sphingobacteriia</taxon>
        <taxon>Sphingobacteriales</taxon>
        <taxon>Sphingobacteriaceae</taxon>
        <taxon>Sphingobacterium</taxon>
    </lineage>
</organism>
<dbReference type="Proteomes" id="UP000292855">
    <property type="component" value="Unassembled WGS sequence"/>
</dbReference>
<evidence type="ECO:0000313" key="2">
    <source>
        <dbReference type="EMBL" id="RZF58965.1"/>
    </source>
</evidence>
<feature type="transmembrane region" description="Helical" evidence="1">
    <location>
        <begin position="345"/>
        <end position="362"/>
    </location>
</feature>
<feature type="transmembrane region" description="Helical" evidence="1">
    <location>
        <begin position="507"/>
        <end position="524"/>
    </location>
</feature>
<feature type="transmembrane region" description="Helical" evidence="1">
    <location>
        <begin position="12"/>
        <end position="30"/>
    </location>
</feature>
<protein>
    <recommendedName>
        <fullName evidence="4">YfhO family protein</fullName>
    </recommendedName>
</protein>
<dbReference type="OrthoDB" id="9772884at2"/>
<feature type="transmembrane region" description="Helical" evidence="1">
    <location>
        <begin position="369"/>
        <end position="389"/>
    </location>
</feature>
<feature type="transmembrane region" description="Helical" evidence="1">
    <location>
        <begin position="791"/>
        <end position="812"/>
    </location>
</feature>
<dbReference type="Pfam" id="PF09586">
    <property type="entry name" value="YfhO"/>
    <property type="match status" value="1"/>
</dbReference>